<evidence type="ECO:0000256" key="1">
    <source>
        <dbReference type="SAM" id="MobiDB-lite"/>
    </source>
</evidence>
<protein>
    <submittedName>
        <fullName evidence="2">Uncharacterized protein</fullName>
    </submittedName>
</protein>
<evidence type="ECO:0000313" key="2">
    <source>
        <dbReference type="EMBL" id="KAE8255554.1"/>
    </source>
</evidence>
<dbReference type="AlphaFoldDB" id="A0A177TLF1"/>
<feature type="compositionally biased region" description="Basic and acidic residues" evidence="1">
    <location>
        <begin position="223"/>
        <end position="236"/>
    </location>
</feature>
<reference evidence="2" key="1">
    <citation type="submission" date="2016-04" db="EMBL/GenBank/DDBJ databases">
        <authorList>
            <person name="Nguyen H.D."/>
            <person name="Samba Siva P."/>
            <person name="Cullis J."/>
            <person name="Levesque C.A."/>
            <person name="Hambleton S."/>
        </authorList>
    </citation>
    <scope>NUCLEOTIDE SEQUENCE</scope>
    <source>
        <strain evidence="2">DAOMC 236416</strain>
    </source>
</reference>
<comment type="caution">
    <text evidence="2">The sequence shown here is derived from an EMBL/GenBank/DDBJ whole genome shotgun (WGS) entry which is preliminary data.</text>
</comment>
<evidence type="ECO:0000313" key="3">
    <source>
        <dbReference type="Proteomes" id="UP000077521"/>
    </source>
</evidence>
<feature type="region of interest" description="Disordered" evidence="1">
    <location>
        <begin position="213"/>
        <end position="250"/>
    </location>
</feature>
<sequence length="250" mass="27260">MATNTSSRAWSMPPLSGFAAQGSAGENTLHGAYMNSGRLSEGLARLHSTSALFKQTAARNDKITSGSTETVARVLSATQEDIKQYLLSVQSKFEHECDDLRIRLDKEINMAHTAMKARMETELKFANMAIARKMDWTLSTVDATLRNASTSAHEGVMEAIDGLSICGTHLQRDINNTENDYMRSLAQNVMGTTWSAILPEAIRVVQHTSMENHNLPPTYVPNGEREGGEVRPEGARDVSPVTHGTDGVAP</sequence>
<gene>
    <name evidence="2" type="ORF">A4X13_0g2993</name>
</gene>
<keyword evidence="3" id="KW-1185">Reference proteome</keyword>
<reference evidence="2" key="2">
    <citation type="journal article" date="2019" name="IMA Fungus">
        <title>Genome sequencing and comparison of five Tilletia species to identify candidate genes for the detection of regulated species infecting wheat.</title>
        <authorList>
            <person name="Nguyen H.D.T."/>
            <person name="Sultana T."/>
            <person name="Kesanakurti P."/>
            <person name="Hambleton S."/>
        </authorList>
    </citation>
    <scope>NUCLEOTIDE SEQUENCE</scope>
    <source>
        <strain evidence="2">DAOMC 236416</strain>
    </source>
</reference>
<dbReference type="EMBL" id="LWDF02000156">
    <property type="protein sequence ID" value="KAE8255554.1"/>
    <property type="molecule type" value="Genomic_DNA"/>
</dbReference>
<dbReference type="Proteomes" id="UP000077521">
    <property type="component" value="Unassembled WGS sequence"/>
</dbReference>
<name>A0A177TLF1_9BASI</name>
<accession>A0A177TLF1</accession>
<organism evidence="2 3">
    <name type="scientific">Tilletia indica</name>
    <dbReference type="NCBI Taxonomy" id="43049"/>
    <lineage>
        <taxon>Eukaryota</taxon>
        <taxon>Fungi</taxon>
        <taxon>Dikarya</taxon>
        <taxon>Basidiomycota</taxon>
        <taxon>Ustilaginomycotina</taxon>
        <taxon>Exobasidiomycetes</taxon>
        <taxon>Tilletiales</taxon>
        <taxon>Tilletiaceae</taxon>
        <taxon>Tilletia</taxon>
    </lineage>
</organism>
<proteinExistence type="predicted"/>